<dbReference type="EMBL" id="CP130613">
    <property type="protein sequence ID" value="WKW13950.1"/>
    <property type="molecule type" value="Genomic_DNA"/>
</dbReference>
<protein>
    <recommendedName>
        <fullName evidence="5">Ig-like domain-containing protein</fullName>
    </recommendedName>
</protein>
<evidence type="ECO:0000313" key="3">
    <source>
        <dbReference type="EMBL" id="WKW13950.1"/>
    </source>
</evidence>
<dbReference type="AlphaFoldDB" id="A0AA49Q499"/>
<sequence length="488" mass="52773">MRRFGLSAFAALAIRSLCLLALSGAALQAQDTAVVFVHGINSSAEVWTGIASNLQQRLRVAPVIPSLNWARTEGEQATQLSGILNANPLTASFARRMPFVAHSNGGLVTREYRRGDGRVRHAVTVGTPHFGAPLANNWLSGTTISISQFILDRLLDPVRYYSLNDIEAPSVIDWAYWVSYPLIWLVNVIDALLCPVAGFCLVLEAGTYVAAPVVYDLAVGSTATQMLNSSSNLTQEEATVAQRVGIRTFTPPSGAMFDLFTEEPEAWEIAQELAIASYISGYQYYRDHWDYFLQANAWLWVDGAAALIDLDYWWQTLTGTLVSYSRVLDQNTGFYGTYLEAFPSDGLVPHLSAAYPSGTLQIELPGRISHSKQLRSAAVSDALFAVLNERFEIPIRDGPPPPTYVASINGPTLARSGNICSWSAATNIPDAAFQWSVDGAVVSASPEILLSVQSSFTLSLLVSNGQGASASTSIFVSVGTENANCESQ</sequence>
<keyword evidence="4" id="KW-1185">Reference proteome</keyword>
<dbReference type="InterPro" id="IPR029058">
    <property type="entry name" value="AB_hydrolase_fold"/>
</dbReference>
<dbReference type="EMBL" id="CP130612">
    <property type="protein sequence ID" value="WKW11040.1"/>
    <property type="molecule type" value="Genomic_DNA"/>
</dbReference>
<feature type="signal peptide" evidence="1">
    <location>
        <begin position="1"/>
        <end position="21"/>
    </location>
</feature>
<evidence type="ECO:0000313" key="4">
    <source>
        <dbReference type="Proteomes" id="UP001229955"/>
    </source>
</evidence>
<dbReference type="KEGG" id="pspc:Strain318_000274"/>
<organism evidence="2">
    <name type="scientific">Pseudogemmatithrix spongiicola</name>
    <dbReference type="NCBI Taxonomy" id="3062599"/>
    <lineage>
        <taxon>Bacteria</taxon>
        <taxon>Pseudomonadati</taxon>
        <taxon>Gemmatimonadota</taxon>
        <taxon>Gemmatimonadia</taxon>
        <taxon>Gemmatimonadales</taxon>
        <taxon>Gemmatimonadaceae</taxon>
        <taxon>Pseudogemmatithrix</taxon>
    </lineage>
</organism>
<name>A0AA49Q499_9BACT</name>
<gene>
    <name evidence="2" type="ORF">Strain138_000274</name>
    <name evidence="3" type="ORF">Strain318_000274</name>
</gene>
<dbReference type="RefSeq" id="WP_367886745.1">
    <property type="nucleotide sequence ID" value="NZ_CP130612.1"/>
</dbReference>
<evidence type="ECO:0000313" key="2">
    <source>
        <dbReference type="EMBL" id="WKW11040.1"/>
    </source>
</evidence>
<feature type="chain" id="PRO_5041399593" description="Ig-like domain-containing protein" evidence="1">
    <location>
        <begin position="22"/>
        <end position="488"/>
    </location>
</feature>
<accession>A0AA49Q7C9</accession>
<evidence type="ECO:0000256" key="1">
    <source>
        <dbReference type="SAM" id="SignalP"/>
    </source>
</evidence>
<dbReference type="Proteomes" id="UP001229955">
    <property type="component" value="Chromosome"/>
</dbReference>
<dbReference type="Gene3D" id="3.40.50.1820">
    <property type="entry name" value="alpha/beta hydrolase"/>
    <property type="match status" value="1"/>
</dbReference>
<proteinExistence type="predicted"/>
<evidence type="ECO:0008006" key="5">
    <source>
        <dbReference type="Google" id="ProtNLM"/>
    </source>
</evidence>
<keyword evidence="1" id="KW-0732">Signal</keyword>
<dbReference type="SUPFAM" id="SSF53474">
    <property type="entry name" value="alpha/beta-Hydrolases"/>
    <property type="match status" value="1"/>
</dbReference>
<accession>A0AA49Q499</accession>
<reference evidence="2" key="1">
    <citation type="submission" date="2023-07" db="EMBL/GenBank/DDBJ databases">
        <authorList>
            <person name="Haufschild T."/>
            <person name="Kallscheuer N."/>
            <person name="Hammer J."/>
            <person name="Kohn T."/>
            <person name="Kabuu M."/>
            <person name="Jogler M."/>
            <person name="Wohfarth N."/>
            <person name="Heuer A."/>
            <person name="Rohde M."/>
            <person name="van Teeseling M.C.F."/>
            <person name="Jogler C."/>
        </authorList>
    </citation>
    <scope>NUCLEOTIDE SEQUENCE</scope>
    <source>
        <strain evidence="2">Strain 138</strain>
        <strain evidence="3">Strain 318</strain>
    </source>
</reference>